<keyword evidence="3" id="KW-1185">Reference proteome</keyword>
<gene>
    <name evidence="2" type="ORF">PV04_10896</name>
</gene>
<dbReference type="AlphaFoldDB" id="A0A0D2CCF9"/>
<dbReference type="HOGENOM" id="CLU_2170762_0_0_1"/>
<sequence>MLNVDTKQTNFESDLRKSAISPRTCIYSPALSNYSRPPRTLRSFLPVLDGSANRISSVAGGFPVRESVHKMAGSSRGFWSEVTQSNHETRVQPAPQMATVEPHTAWHGPRYQREREPSHST</sequence>
<evidence type="ECO:0000256" key="1">
    <source>
        <dbReference type="SAM" id="MobiDB-lite"/>
    </source>
</evidence>
<feature type="region of interest" description="Disordered" evidence="1">
    <location>
        <begin position="84"/>
        <end position="121"/>
    </location>
</feature>
<organism evidence="2 3">
    <name type="scientific">Phialophora macrospora</name>
    <dbReference type="NCBI Taxonomy" id="1851006"/>
    <lineage>
        <taxon>Eukaryota</taxon>
        <taxon>Fungi</taxon>
        <taxon>Dikarya</taxon>
        <taxon>Ascomycota</taxon>
        <taxon>Pezizomycotina</taxon>
        <taxon>Eurotiomycetes</taxon>
        <taxon>Chaetothyriomycetidae</taxon>
        <taxon>Chaetothyriales</taxon>
        <taxon>Herpotrichiellaceae</taxon>
        <taxon>Phialophora</taxon>
    </lineage>
</organism>
<feature type="compositionally biased region" description="Basic and acidic residues" evidence="1">
    <location>
        <begin position="111"/>
        <end position="121"/>
    </location>
</feature>
<reference evidence="2 3" key="1">
    <citation type="submission" date="2015-01" db="EMBL/GenBank/DDBJ databases">
        <title>The Genome Sequence of Capronia semiimmersa CBS27337.</title>
        <authorList>
            <consortium name="The Broad Institute Genomics Platform"/>
            <person name="Cuomo C."/>
            <person name="de Hoog S."/>
            <person name="Gorbushina A."/>
            <person name="Stielow B."/>
            <person name="Teixiera M."/>
            <person name="Abouelleil A."/>
            <person name="Chapman S.B."/>
            <person name="Priest M."/>
            <person name="Young S.K."/>
            <person name="Wortman J."/>
            <person name="Nusbaum C."/>
            <person name="Birren B."/>
        </authorList>
    </citation>
    <scope>NUCLEOTIDE SEQUENCE [LARGE SCALE GENOMIC DNA]</scope>
    <source>
        <strain evidence="2 3">CBS 27337</strain>
    </source>
</reference>
<protein>
    <submittedName>
        <fullName evidence="2">Uncharacterized protein</fullName>
    </submittedName>
</protein>
<proteinExistence type="predicted"/>
<evidence type="ECO:0000313" key="2">
    <source>
        <dbReference type="EMBL" id="KIW62761.1"/>
    </source>
</evidence>
<dbReference type="EMBL" id="KN846963">
    <property type="protein sequence ID" value="KIW62761.1"/>
    <property type="molecule type" value="Genomic_DNA"/>
</dbReference>
<evidence type="ECO:0000313" key="3">
    <source>
        <dbReference type="Proteomes" id="UP000054266"/>
    </source>
</evidence>
<dbReference type="Proteomes" id="UP000054266">
    <property type="component" value="Unassembled WGS sequence"/>
</dbReference>
<name>A0A0D2CCF9_9EURO</name>
<accession>A0A0D2CCF9</accession>